<dbReference type="InterPro" id="IPR002182">
    <property type="entry name" value="NB-ARC"/>
</dbReference>
<dbReference type="EMBL" id="KE344580">
    <property type="protein sequence ID" value="EXB68710.1"/>
    <property type="molecule type" value="Genomic_DNA"/>
</dbReference>
<dbReference type="Proteomes" id="UP000030645">
    <property type="component" value="Unassembled WGS sequence"/>
</dbReference>
<evidence type="ECO:0000313" key="4">
    <source>
        <dbReference type="Proteomes" id="UP000030645"/>
    </source>
</evidence>
<evidence type="ECO:0000259" key="2">
    <source>
        <dbReference type="PROSITE" id="PS50104"/>
    </source>
</evidence>
<dbReference type="SUPFAM" id="SSF52200">
    <property type="entry name" value="Toll/Interleukin receptor TIR domain"/>
    <property type="match status" value="1"/>
</dbReference>
<evidence type="ECO:0000256" key="1">
    <source>
        <dbReference type="ARBA" id="ARBA00023027"/>
    </source>
</evidence>
<dbReference type="InterPro" id="IPR000157">
    <property type="entry name" value="TIR_dom"/>
</dbReference>
<dbReference type="Pfam" id="PF00931">
    <property type="entry name" value="NB-ARC"/>
    <property type="match status" value="1"/>
</dbReference>
<protein>
    <submittedName>
        <fullName evidence="3">TMV resistance protein N</fullName>
    </submittedName>
</protein>
<dbReference type="PROSITE" id="PS50104">
    <property type="entry name" value="TIR"/>
    <property type="match status" value="1"/>
</dbReference>
<dbReference type="PANTHER" id="PTHR11017">
    <property type="entry name" value="LEUCINE-RICH REPEAT-CONTAINING PROTEIN"/>
    <property type="match status" value="1"/>
</dbReference>
<dbReference type="GO" id="GO:0043531">
    <property type="term" value="F:ADP binding"/>
    <property type="evidence" value="ECO:0007669"/>
    <property type="project" value="InterPro"/>
</dbReference>
<accession>W9RCZ7</accession>
<organism evidence="3 4">
    <name type="scientific">Morus notabilis</name>
    <dbReference type="NCBI Taxonomy" id="981085"/>
    <lineage>
        <taxon>Eukaryota</taxon>
        <taxon>Viridiplantae</taxon>
        <taxon>Streptophyta</taxon>
        <taxon>Embryophyta</taxon>
        <taxon>Tracheophyta</taxon>
        <taxon>Spermatophyta</taxon>
        <taxon>Magnoliopsida</taxon>
        <taxon>eudicotyledons</taxon>
        <taxon>Gunneridae</taxon>
        <taxon>Pentapetalae</taxon>
        <taxon>rosids</taxon>
        <taxon>fabids</taxon>
        <taxon>Rosales</taxon>
        <taxon>Moraceae</taxon>
        <taxon>Moreae</taxon>
        <taxon>Morus</taxon>
    </lineage>
</organism>
<dbReference type="Gene3D" id="3.40.50.300">
    <property type="entry name" value="P-loop containing nucleotide triphosphate hydrolases"/>
    <property type="match status" value="1"/>
</dbReference>
<dbReference type="SUPFAM" id="SSF52540">
    <property type="entry name" value="P-loop containing nucleoside triphosphate hydrolases"/>
    <property type="match status" value="1"/>
</dbReference>
<feature type="domain" description="TIR" evidence="2">
    <location>
        <begin position="44"/>
        <end position="226"/>
    </location>
</feature>
<dbReference type="PANTHER" id="PTHR11017:SF479">
    <property type="entry name" value="DISEASE RESISTANCE PROTEIN (TIR-NBS-LRR CLASS) FAMILY"/>
    <property type="match status" value="1"/>
</dbReference>
<dbReference type="PRINTS" id="PR00364">
    <property type="entry name" value="DISEASERSIST"/>
</dbReference>
<dbReference type="Gene3D" id="3.40.50.10140">
    <property type="entry name" value="Toll/interleukin-1 receptor homology (TIR) domain"/>
    <property type="match status" value="1"/>
</dbReference>
<dbReference type="FunFam" id="3.40.50.10140:FF:000007">
    <property type="entry name" value="Disease resistance protein (TIR-NBS-LRR class)"/>
    <property type="match status" value="1"/>
</dbReference>
<dbReference type="STRING" id="981085.W9RCZ7"/>
<dbReference type="GO" id="GO:0007165">
    <property type="term" value="P:signal transduction"/>
    <property type="evidence" value="ECO:0007669"/>
    <property type="project" value="InterPro"/>
</dbReference>
<reference evidence="4" key="1">
    <citation type="submission" date="2013-01" db="EMBL/GenBank/DDBJ databases">
        <title>Draft Genome Sequence of a Mulberry Tree, Morus notabilis C.K. Schneid.</title>
        <authorList>
            <person name="He N."/>
            <person name="Zhao S."/>
        </authorList>
    </citation>
    <scope>NUCLEOTIDE SEQUENCE</scope>
</reference>
<keyword evidence="1" id="KW-0520">NAD</keyword>
<sequence length="447" mass="51377">MSESEVSQLRSVCELLYPHGLLLLLSTFQDIAKPLSLPSSSTFKQYSSFYSKEKKEENACSLLLSTVSNLGFHFSVRVWVLIEYTKVCRKGIRTYRDDPNLERGDEISPALSRAIEESKISVVVFSKEYASSSWCLNELVHILKCKNERGQIVLPVFYNIDPSDIRKQKGSYAIAFAAHEERFEPKKVMEWRNALTAAADLSGFHSQDEYESELIEKIVEDVWRKLNRLPQIAMDSKGLVGIDERLEEIESLLCKPNPRGIGLWGMGGIGKTTLARAIFNWYFYQFKSRCFLENVRENSQKYGLAHLEIKLFSTLLDLRNLETVDHFVRNRLIGKKVLIVLDDIDDIDQLEKLIGDGSWFGEGSKIIITTRDKQVILSADKEVYEGTEEIEGIYLDISKIDDALHLEPIVFNNMHRLRLLKIYVSDYSHQVMSKYTLLKVCNFFLVL</sequence>
<dbReference type="GO" id="GO:0006952">
    <property type="term" value="P:defense response"/>
    <property type="evidence" value="ECO:0007669"/>
    <property type="project" value="InterPro"/>
</dbReference>
<gene>
    <name evidence="3" type="ORF">L484_024730</name>
</gene>
<dbReference type="Pfam" id="PF01582">
    <property type="entry name" value="TIR"/>
    <property type="match status" value="1"/>
</dbReference>
<dbReference type="InterPro" id="IPR044974">
    <property type="entry name" value="Disease_R_plants"/>
</dbReference>
<dbReference type="InterPro" id="IPR035897">
    <property type="entry name" value="Toll_tir_struct_dom_sf"/>
</dbReference>
<evidence type="ECO:0000313" key="3">
    <source>
        <dbReference type="EMBL" id="EXB68710.1"/>
    </source>
</evidence>
<dbReference type="InterPro" id="IPR027417">
    <property type="entry name" value="P-loop_NTPase"/>
</dbReference>
<dbReference type="SMART" id="SM00255">
    <property type="entry name" value="TIR"/>
    <property type="match status" value="1"/>
</dbReference>
<proteinExistence type="predicted"/>
<name>W9RCZ7_9ROSA</name>
<keyword evidence="4" id="KW-1185">Reference proteome</keyword>
<dbReference type="AlphaFoldDB" id="W9RCZ7"/>